<evidence type="ECO:0000313" key="1">
    <source>
        <dbReference type="EMBL" id="GIY66884.1"/>
    </source>
</evidence>
<reference evidence="1 2" key="1">
    <citation type="submission" date="2021-06" db="EMBL/GenBank/DDBJ databases">
        <title>Caerostris extrusa draft genome.</title>
        <authorList>
            <person name="Kono N."/>
            <person name="Arakawa K."/>
        </authorList>
    </citation>
    <scope>NUCLEOTIDE SEQUENCE [LARGE SCALE GENOMIC DNA]</scope>
</reference>
<comment type="caution">
    <text evidence="1">The sequence shown here is derived from an EMBL/GenBank/DDBJ whole genome shotgun (WGS) entry which is preliminary data.</text>
</comment>
<protein>
    <submittedName>
        <fullName evidence="1">Uncharacterized protein</fullName>
    </submittedName>
</protein>
<dbReference type="Proteomes" id="UP001054945">
    <property type="component" value="Unassembled WGS sequence"/>
</dbReference>
<sequence length="110" mass="12552">MIRNYSQHEPEMRSEHFFSLSLLPKSLLETAGSQVTKSKGGVSIKQYKNRQTYCLPEINLYLSVDPALTLIKLRLRRADGKPTCRNTTIIIGRAEKRLALCSQQKLDSRT</sequence>
<name>A0AAV4VAG4_CAEEX</name>
<dbReference type="AlphaFoldDB" id="A0AAV4VAG4"/>
<proteinExistence type="predicted"/>
<dbReference type="EMBL" id="BPLR01014164">
    <property type="protein sequence ID" value="GIY66884.1"/>
    <property type="molecule type" value="Genomic_DNA"/>
</dbReference>
<keyword evidence="2" id="KW-1185">Reference proteome</keyword>
<accession>A0AAV4VAG4</accession>
<evidence type="ECO:0000313" key="2">
    <source>
        <dbReference type="Proteomes" id="UP001054945"/>
    </source>
</evidence>
<gene>
    <name evidence="1" type="ORF">CEXT_27711</name>
</gene>
<organism evidence="1 2">
    <name type="scientific">Caerostris extrusa</name>
    <name type="common">Bark spider</name>
    <name type="synonym">Caerostris bankana</name>
    <dbReference type="NCBI Taxonomy" id="172846"/>
    <lineage>
        <taxon>Eukaryota</taxon>
        <taxon>Metazoa</taxon>
        <taxon>Ecdysozoa</taxon>
        <taxon>Arthropoda</taxon>
        <taxon>Chelicerata</taxon>
        <taxon>Arachnida</taxon>
        <taxon>Araneae</taxon>
        <taxon>Araneomorphae</taxon>
        <taxon>Entelegynae</taxon>
        <taxon>Araneoidea</taxon>
        <taxon>Araneidae</taxon>
        <taxon>Caerostris</taxon>
    </lineage>
</organism>